<evidence type="ECO:0000313" key="3">
    <source>
        <dbReference type="Proteomes" id="UP001165065"/>
    </source>
</evidence>
<feature type="region of interest" description="Disordered" evidence="1">
    <location>
        <begin position="1"/>
        <end position="21"/>
    </location>
</feature>
<proteinExistence type="predicted"/>
<gene>
    <name evidence="2" type="ORF">TrCOL_g5902</name>
</gene>
<sequence length="127" mass="13536">MYPSYSAYANREKDWQDRTKSKDIQISTARDLKRQLREIAPENERSEKFCPNGPSSAVSPLMENRCGDRLASASVFGRQEDSVGNSVPGFDKGYKGGGTGGSLNVGAVGGFPSYGGGGGQGTKLIPR</sequence>
<dbReference type="EMBL" id="BRYA01000402">
    <property type="protein sequence ID" value="GMI48503.1"/>
    <property type="molecule type" value="Genomic_DNA"/>
</dbReference>
<feature type="compositionally biased region" description="Basic and acidic residues" evidence="1">
    <location>
        <begin position="10"/>
        <end position="21"/>
    </location>
</feature>
<keyword evidence="3" id="KW-1185">Reference proteome</keyword>
<feature type="region of interest" description="Disordered" evidence="1">
    <location>
        <begin position="42"/>
        <end position="61"/>
    </location>
</feature>
<dbReference type="AlphaFoldDB" id="A0A9W7GPV2"/>
<comment type="caution">
    <text evidence="2">The sequence shown here is derived from an EMBL/GenBank/DDBJ whole genome shotgun (WGS) entry which is preliminary data.</text>
</comment>
<evidence type="ECO:0000256" key="1">
    <source>
        <dbReference type="SAM" id="MobiDB-lite"/>
    </source>
</evidence>
<name>A0A9W7GPV2_9STRA</name>
<protein>
    <submittedName>
        <fullName evidence="2">Uncharacterized protein</fullName>
    </submittedName>
</protein>
<dbReference type="Proteomes" id="UP001165065">
    <property type="component" value="Unassembled WGS sequence"/>
</dbReference>
<reference evidence="3" key="1">
    <citation type="journal article" date="2023" name="Commun. Biol.">
        <title>Genome analysis of Parmales, the sister group of diatoms, reveals the evolutionary specialization of diatoms from phago-mixotrophs to photoautotrophs.</title>
        <authorList>
            <person name="Ban H."/>
            <person name="Sato S."/>
            <person name="Yoshikawa S."/>
            <person name="Yamada K."/>
            <person name="Nakamura Y."/>
            <person name="Ichinomiya M."/>
            <person name="Sato N."/>
            <person name="Blanc-Mathieu R."/>
            <person name="Endo H."/>
            <person name="Kuwata A."/>
            <person name="Ogata H."/>
        </authorList>
    </citation>
    <scope>NUCLEOTIDE SEQUENCE [LARGE SCALE GENOMIC DNA]</scope>
</reference>
<organism evidence="2 3">
    <name type="scientific">Triparma columacea</name>
    <dbReference type="NCBI Taxonomy" id="722753"/>
    <lineage>
        <taxon>Eukaryota</taxon>
        <taxon>Sar</taxon>
        <taxon>Stramenopiles</taxon>
        <taxon>Ochrophyta</taxon>
        <taxon>Bolidophyceae</taxon>
        <taxon>Parmales</taxon>
        <taxon>Triparmaceae</taxon>
        <taxon>Triparma</taxon>
    </lineage>
</organism>
<dbReference type="OrthoDB" id="42293at2759"/>
<accession>A0A9W7GPV2</accession>
<evidence type="ECO:0000313" key="2">
    <source>
        <dbReference type="EMBL" id="GMI48503.1"/>
    </source>
</evidence>